<protein>
    <submittedName>
        <fullName evidence="2">ElaA protein</fullName>
    </submittedName>
</protein>
<organism evidence="2 3">
    <name type="scientific">Tamaricihabitans halophyticus</name>
    <dbReference type="NCBI Taxonomy" id="1262583"/>
    <lineage>
        <taxon>Bacteria</taxon>
        <taxon>Bacillati</taxon>
        <taxon>Actinomycetota</taxon>
        <taxon>Actinomycetes</taxon>
        <taxon>Pseudonocardiales</taxon>
        <taxon>Pseudonocardiaceae</taxon>
        <taxon>Tamaricihabitans</taxon>
    </lineage>
</organism>
<feature type="domain" description="N-acetyltransferase" evidence="1">
    <location>
        <begin position="8"/>
        <end position="149"/>
    </location>
</feature>
<reference evidence="2 3" key="1">
    <citation type="submission" date="2019-03" db="EMBL/GenBank/DDBJ databases">
        <title>Genomic Encyclopedia of Type Strains, Phase IV (KMG-IV): sequencing the most valuable type-strain genomes for metagenomic binning, comparative biology and taxonomic classification.</title>
        <authorList>
            <person name="Goeker M."/>
        </authorList>
    </citation>
    <scope>NUCLEOTIDE SEQUENCE [LARGE SCALE GENOMIC DNA]</scope>
    <source>
        <strain evidence="2 3">DSM 45765</strain>
    </source>
</reference>
<dbReference type="PROSITE" id="PS51186">
    <property type="entry name" value="GNAT"/>
    <property type="match status" value="1"/>
</dbReference>
<dbReference type="Proteomes" id="UP000294911">
    <property type="component" value="Unassembled WGS sequence"/>
</dbReference>
<dbReference type="EMBL" id="SLXQ01000013">
    <property type="protein sequence ID" value="TCP46725.1"/>
    <property type="molecule type" value="Genomic_DNA"/>
</dbReference>
<dbReference type="InterPro" id="IPR016181">
    <property type="entry name" value="Acyl_CoA_acyltransferase"/>
</dbReference>
<evidence type="ECO:0000313" key="3">
    <source>
        <dbReference type="Proteomes" id="UP000294911"/>
    </source>
</evidence>
<gene>
    <name evidence="2" type="ORF">EV191_1131</name>
</gene>
<dbReference type="GO" id="GO:0016747">
    <property type="term" value="F:acyltransferase activity, transferring groups other than amino-acyl groups"/>
    <property type="evidence" value="ECO:0007669"/>
    <property type="project" value="InterPro"/>
</dbReference>
<name>A0A4R2QIF1_9PSEU</name>
<dbReference type="OrthoDB" id="9796171at2"/>
<evidence type="ECO:0000313" key="2">
    <source>
        <dbReference type="EMBL" id="TCP46725.1"/>
    </source>
</evidence>
<dbReference type="AlphaFoldDB" id="A0A4R2QIF1"/>
<sequence>MAPILHSATGPELTAAQLYQLLRLRTEVFIVEQECAYQELDGRDLARDTRHWWLAAPAAPDEPLAYLRVLTEPAGGYRIGRVVTASAARGDGLAGRLFGAALADLGDVDCVLDARTYVQHFYAGYGFTPVGAEFLEDGLEHIRMRRAAPVR</sequence>
<dbReference type="RefSeq" id="WP_132879403.1">
    <property type="nucleotide sequence ID" value="NZ_SLXQ01000013.1"/>
</dbReference>
<dbReference type="InterPro" id="IPR000182">
    <property type="entry name" value="GNAT_dom"/>
</dbReference>
<dbReference type="SUPFAM" id="SSF55729">
    <property type="entry name" value="Acyl-CoA N-acyltransferases (Nat)"/>
    <property type="match status" value="1"/>
</dbReference>
<keyword evidence="3" id="KW-1185">Reference proteome</keyword>
<evidence type="ECO:0000259" key="1">
    <source>
        <dbReference type="PROSITE" id="PS51186"/>
    </source>
</evidence>
<accession>A0A4R2QIF1</accession>
<proteinExistence type="predicted"/>
<dbReference type="Pfam" id="PF13673">
    <property type="entry name" value="Acetyltransf_10"/>
    <property type="match status" value="1"/>
</dbReference>
<comment type="caution">
    <text evidence="2">The sequence shown here is derived from an EMBL/GenBank/DDBJ whole genome shotgun (WGS) entry which is preliminary data.</text>
</comment>
<dbReference type="Gene3D" id="3.40.630.30">
    <property type="match status" value="1"/>
</dbReference>